<dbReference type="RefSeq" id="XP_019014553.1">
    <property type="nucleotide sequence ID" value="XM_019152415.1"/>
</dbReference>
<reference evidence="3" key="4">
    <citation type="submission" date="2024-02" db="EMBL/GenBank/DDBJ databases">
        <title>Comparative genomics of Cryptococcus and Kwoniella reveals pathogenesis evolution and contrasting modes of karyotype evolution via chromosome fusion or intercentromeric recombination.</title>
        <authorList>
            <person name="Coelho M.A."/>
            <person name="David-Palma M."/>
            <person name="Shea T."/>
            <person name="Bowers K."/>
            <person name="McGinley-Smith S."/>
            <person name="Mohammad A.W."/>
            <person name="Gnirke A."/>
            <person name="Yurkov A.M."/>
            <person name="Nowrousian M."/>
            <person name="Sun S."/>
            <person name="Cuomo C.A."/>
            <person name="Heitman J."/>
        </authorList>
    </citation>
    <scope>NUCLEOTIDE SEQUENCE</scope>
    <source>
        <strain evidence="3">CBS 10737</strain>
    </source>
</reference>
<sequence length="258" mass="29938">MSSDDDEYPPIPPPITRPEESDEREIVRFRTRSGYETILRRRKIDYRDERGSLSTSPVHFSWTNREGYVRFYDICEHNAPHGKPAECKIDHRRSVQLSEVAVEKIHPTDERYYAAAILPLNHVYLRHISGDSSRLSSVQNDCEGRSVADFMRKFQLHHDEYRQASVLYNQSASLENLTKEFNSKINKYGLPSCEFPDPSMDPVELGARLAQERHDTEEKVRSKFVGNPDVSTYLNRLTGQYFSDVIKTIDPNSQYYLG</sequence>
<dbReference type="OrthoDB" id="10599429at2759"/>
<dbReference type="Proteomes" id="UP000094020">
    <property type="component" value="Chromosome 1"/>
</dbReference>
<name>A0A1B9ID43_9TREE</name>
<reference evidence="3" key="2">
    <citation type="submission" date="2013-07" db="EMBL/GenBank/DDBJ databases">
        <authorList>
            <consortium name="The Broad Institute Genome Sequencing Platform"/>
            <person name="Cuomo C."/>
            <person name="Litvintseva A."/>
            <person name="Chen Y."/>
            <person name="Heitman J."/>
            <person name="Sun S."/>
            <person name="Springer D."/>
            <person name="Dromer F."/>
            <person name="Young S.K."/>
            <person name="Zeng Q."/>
            <person name="Gargeya S."/>
            <person name="Fitzgerald M."/>
            <person name="Abouelleil A."/>
            <person name="Alvarado L."/>
            <person name="Berlin A.M."/>
            <person name="Chapman S.B."/>
            <person name="Dewar J."/>
            <person name="Goldberg J."/>
            <person name="Griggs A."/>
            <person name="Gujja S."/>
            <person name="Hansen M."/>
            <person name="Howarth C."/>
            <person name="Imamovic A."/>
            <person name="Larimer J."/>
            <person name="McCowan C."/>
            <person name="Murphy C."/>
            <person name="Pearson M."/>
            <person name="Priest M."/>
            <person name="Roberts A."/>
            <person name="Saif S."/>
            <person name="Shea T."/>
            <person name="Sykes S."/>
            <person name="Wortman J."/>
            <person name="Nusbaum C."/>
            <person name="Birren B."/>
        </authorList>
    </citation>
    <scope>NUCLEOTIDE SEQUENCE</scope>
    <source>
        <strain evidence="3">CBS 10737</strain>
    </source>
</reference>
<protein>
    <submittedName>
        <fullName evidence="2">Uncharacterized protein</fullName>
    </submittedName>
</protein>
<dbReference type="GeneID" id="30169005"/>
<keyword evidence="4" id="KW-1185">Reference proteome</keyword>
<organism evidence="2">
    <name type="scientific">Kwoniella pini CBS 10737</name>
    <dbReference type="NCBI Taxonomy" id="1296096"/>
    <lineage>
        <taxon>Eukaryota</taxon>
        <taxon>Fungi</taxon>
        <taxon>Dikarya</taxon>
        <taxon>Basidiomycota</taxon>
        <taxon>Agaricomycotina</taxon>
        <taxon>Tremellomycetes</taxon>
        <taxon>Tremellales</taxon>
        <taxon>Cryptococcaceae</taxon>
        <taxon>Kwoniella</taxon>
    </lineage>
</organism>
<dbReference type="EMBL" id="KI894007">
    <property type="protein sequence ID" value="OCF53334.1"/>
    <property type="molecule type" value="Genomic_DNA"/>
</dbReference>
<reference evidence="2" key="1">
    <citation type="submission" date="2013-07" db="EMBL/GenBank/DDBJ databases">
        <title>The Genome Sequence of Cryptococcus pinus CBS10737.</title>
        <authorList>
            <consortium name="The Broad Institute Genome Sequencing Platform"/>
            <person name="Cuomo C."/>
            <person name="Litvintseva A."/>
            <person name="Chen Y."/>
            <person name="Heitman J."/>
            <person name="Sun S."/>
            <person name="Springer D."/>
            <person name="Dromer F."/>
            <person name="Young S.K."/>
            <person name="Zeng Q."/>
            <person name="Gargeya S."/>
            <person name="Fitzgerald M."/>
            <person name="Abouelleil A."/>
            <person name="Alvarado L."/>
            <person name="Berlin A.M."/>
            <person name="Chapman S.B."/>
            <person name="Dewar J."/>
            <person name="Goldberg J."/>
            <person name="Griggs A."/>
            <person name="Gujja S."/>
            <person name="Hansen M."/>
            <person name="Howarth C."/>
            <person name="Imamovic A."/>
            <person name="Larimer J."/>
            <person name="McCowan C."/>
            <person name="Murphy C."/>
            <person name="Pearson M."/>
            <person name="Priest M."/>
            <person name="Roberts A."/>
            <person name="Saif S."/>
            <person name="Shea T."/>
            <person name="Sykes S."/>
            <person name="Wortman J."/>
            <person name="Nusbaum C."/>
            <person name="Birren B."/>
        </authorList>
    </citation>
    <scope>NUCLEOTIDE SEQUENCE [LARGE SCALE GENOMIC DNA]</scope>
    <source>
        <strain evidence="2">CBS 10737</strain>
    </source>
</reference>
<evidence type="ECO:0000313" key="2">
    <source>
        <dbReference type="EMBL" id="OCF53334.1"/>
    </source>
</evidence>
<proteinExistence type="predicted"/>
<dbReference type="KEGG" id="kpin:30169005"/>
<gene>
    <name evidence="2" type="ORF">I206_00636</name>
    <name evidence="3" type="ORF">I206_100689</name>
</gene>
<accession>A0A1B9ID43</accession>
<dbReference type="AlphaFoldDB" id="A0A1B9ID43"/>
<reference evidence="2" key="3">
    <citation type="submission" date="2016-07" db="EMBL/GenBank/DDBJ databases">
        <title>Evolution of pathogenesis and genome organization in the Tremellales.</title>
        <authorList>
            <person name="Cuomo C."/>
            <person name="Litvintseva A."/>
            <person name="Heitman J."/>
            <person name="Chen Y."/>
            <person name="Sun S."/>
            <person name="Springer D."/>
            <person name="Dromer F."/>
            <person name="Young S."/>
            <person name="Zeng Q."/>
            <person name="Chapman S."/>
            <person name="Gujja S."/>
            <person name="Saif S."/>
            <person name="Birren B."/>
        </authorList>
    </citation>
    <scope>NUCLEOTIDE SEQUENCE</scope>
    <source>
        <strain evidence="2">CBS 10737</strain>
    </source>
</reference>
<evidence type="ECO:0000313" key="3">
    <source>
        <dbReference type="EMBL" id="WWC66784.1"/>
    </source>
</evidence>
<feature type="region of interest" description="Disordered" evidence="1">
    <location>
        <begin position="1"/>
        <end position="26"/>
    </location>
</feature>
<evidence type="ECO:0000313" key="4">
    <source>
        <dbReference type="Proteomes" id="UP000094020"/>
    </source>
</evidence>
<evidence type="ECO:0000256" key="1">
    <source>
        <dbReference type="SAM" id="MobiDB-lite"/>
    </source>
</evidence>
<dbReference type="EMBL" id="CP144519">
    <property type="protein sequence ID" value="WWC66784.1"/>
    <property type="molecule type" value="Genomic_DNA"/>
</dbReference>